<feature type="signal peptide" evidence="1">
    <location>
        <begin position="1"/>
        <end position="26"/>
    </location>
</feature>
<evidence type="ECO:0000313" key="3">
    <source>
        <dbReference type="Proteomes" id="UP000050863"/>
    </source>
</evidence>
<proteinExistence type="predicted"/>
<gene>
    <name evidence="2" type="ORF">CQ12_36420</name>
</gene>
<dbReference type="AlphaFoldDB" id="A0A0R3KQ58"/>
<keyword evidence="3" id="KW-1185">Reference proteome</keyword>
<protein>
    <recommendedName>
        <fullName evidence="4">Beta-lactamase</fullName>
    </recommendedName>
</protein>
<feature type="chain" id="PRO_5006442343" description="Beta-lactamase" evidence="1">
    <location>
        <begin position="27"/>
        <end position="83"/>
    </location>
</feature>
<sequence>MLRLTALAATAGIAFTALVAASPAEAAFHLIRWEGTGVCQVWDQSIPTKPIPSNYKTVSKPVPTFVAALAVKDGMLKKGTCKL</sequence>
<dbReference type="Proteomes" id="UP000050863">
    <property type="component" value="Unassembled WGS sequence"/>
</dbReference>
<dbReference type="EMBL" id="LLXZ01000190">
    <property type="protein sequence ID" value="KRQ97594.1"/>
    <property type="molecule type" value="Genomic_DNA"/>
</dbReference>
<dbReference type="RefSeq" id="WP_057839285.1">
    <property type="nucleotide sequence ID" value="NZ_LLXZ01000190.1"/>
</dbReference>
<dbReference type="STRING" id="280332.CQ12_36420"/>
<accession>A0A0R3KQ58</accession>
<name>A0A0R3KQ58_9BRAD</name>
<organism evidence="2 3">
    <name type="scientific">Bradyrhizobium jicamae</name>
    <dbReference type="NCBI Taxonomy" id="280332"/>
    <lineage>
        <taxon>Bacteria</taxon>
        <taxon>Pseudomonadati</taxon>
        <taxon>Pseudomonadota</taxon>
        <taxon>Alphaproteobacteria</taxon>
        <taxon>Hyphomicrobiales</taxon>
        <taxon>Nitrobacteraceae</taxon>
        <taxon>Bradyrhizobium</taxon>
    </lineage>
</organism>
<dbReference type="OrthoDB" id="8242834at2"/>
<evidence type="ECO:0008006" key="4">
    <source>
        <dbReference type="Google" id="ProtNLM"/>
    </source>
</evidence>
<evidence type="ECO:0000313" key="2">
    <source>
        <dbReference type="EMBL" id="KRQ97594.1"/>
    </source>
</evidence>
<reference evidence="2 3" key="1">
    <citation type="submission" date="2014-03" db="EMBL/GenBank/DDBJ databases">
        <title>Bradyrhizobium valentinum sp. nov., isolated from effective nodules of Lupinus mariae-josephae, a lupine endemic of basic-lime soils in Eastern Spain.</title>
        <authorList>
            <person name="Duran D."/>
            <person name="Rey L."/>
            <person name="Navarro A."/>
            <person name="Busquets A."/>
            <person name="Imperial J."/>
            <person name="Ruiz-Argueso T."/>
        </authorList>
    </citation>
    <scope>NUCLEOTIDE SEQUENCE [LARGE SCALE GENOMIC DNA]</scope>
    <source>
        <strain evidence="2 3">PAC68</strain>
    </source>
</reference>
<comment type="caution">
    <text evidence="2">The sequence shown here is derived from an EMBL/GenBank/DDBJ whole genome shotgun (WGS) entry which is preliminary data.</text>
</comment>
<keyword evidence="1" id="KW-0732">Signal</keyword>
<evidence type="ECO:0000256" key="1">
    <source>
        <dbReference type="SAM" id="SignalP"/>
    </source>
</evidence>